<keyword evidence="2" id="KW-1185">Reference proteome</keyword>
<dbReference type="Proteomes" id="UP001242480">
    <property type="component" value="Unassembled WGS sequence"/>
</dbReference>
<sequence length="57" mass="6112">MPSSVTVRNLLKLIFVFQPSFGHDSIGGFIATGSTHDTINVDHTVFADWAHLLAASA</sequence>
<reference evidence="1 2" key="1">
    <citation type="submission" date="2023-07" db="EMBL/GenBank/DDBJ databases">
        <title>Genomic Encyclopedia of Type Strains, Phase IV (KMG-IV): sequencing the most valuable type-strain genomes for metagenomic binning, comparative biology and taxonomic classification.</title>
        <authorList>
            <person name="Goeker M."/>
        </authorList>
    </citation>
    <scope>NUCLEOTIDE SEQUENCE [LARGE SCALE GENOMIC DNA]</scope>
    <source>
        <strain evidence="1 2">DSM 19619</strain>
    </source>
</reference>
<dbReference type="EMBL" id="JAUSVX010000002">
    <property type="protein sequence ID" value="MDQ0468540.1"/>
    <property type="molecule type" value="Genomic_DNA"/>
</dbReference>
<name>A0ABU0J4I9_9HYPH</name>
<dbReference type="RefSeq" id="WP_307269886.1">
    <property type="nucleotide sequence ID" value="NZ_JAUSVX010000002.1"/>
</dbReference>
<accession>A0ABU0J4I9</accession>
<gene>
    <name evidence="1" type="ORF">QO011_001540</name>
</gene>
<organism evidence="1 2">
    <name type="scientific">Labrys wisconsinensis</name>
    <dbReference type="NCBI Taxonomy" id="425677"/>
    <lineage>
        <taxon>Bacteria</taxon>
        <taxon>Pseudomonadati</taxon>
        <taxon>Pseudomonadota</taxon>
        <taxon>Alphaproteobacteria</taxon>
        <taxon>Hyphomicrobiales</taxon>
        <taxon>Xanthobacteraceae</taxon>
        <taxon>Labrys</taxon>
    </lineage>
</organism>
<proteinExistence type="predicted"/>
<comment type="caution">
    <text evidence="1">The sequence shown here is derived from an EMBL/GenBank/DDBJ whole genome shotgun (WGS) entry which is preliminary data.</text>
</comment>
<protein>
    <submittedName>
        <fullName evidence="1">Uncharacterized protein</fullName>
    </submittedName>
</protein>
<evidence type="ECO:0000313" key="2">
    <source>
        <dbReference type="Proteomes" id="UP001242480"/>
    </source>
</evidence>
<evidence type="ECO:0000313" key="1">
    <source>
        <dbReference type="EMBL" id="MDQ0468540.1"/>
    </source>
</evidence>